<evidence type="ECO:0000256" key="5">
    <source>
        <dbReference type="ARBA" id="ARBA00023139"/>
    </source>
</evidence>
<keyword evidence="7 8" id="KW-0449">Lipoprotein</keyword>
<evidence type="ECO:0000256" key="2">
    <source>
        <dbReference type="ARBA" id="ARBA00004459"/>
    </source>
</evidence>
<evidence type="ECO:0000313" key="10">
    <source>
        <dbReference type="EMBL" id="AHH07918.1"/>
    </source>
</evidence>
<accession>W5SMS1</accession>
<comment type="function">
    <text evidence="1 8">The Vlp and Vsp proteins are antigenically distinct proteins, only one vlp or vsp gene is transcriptionally active at any one time. Switching between these genes is a mechanism of host immune response evasion.</text>
</comment>
<dbReference type="EMBL" id="CP004342">
    <property type="protein sequence ID" value="AHH07918.1"/>
    <property type="molecule type" value="Genomic_DNA"/>
</dbReference>
<evidence type="ECO:0000256" key="8">
    <source>
        <dbReference type="RuleBase" id="RU363105"/>
    </source>
</evidence>
<geneLocation type="plasmid" evidence="10">
    <name>unnamed</name>
</geneLocation>
<dbReference type="AlphaFoldDB" id="W5SMS1"/>
<keyword evidence="4 8" id="KW-0472">Membrane</keyword>
<keyword evidence="9" id="KW-0812">Transmembrane</keyword>
<proteinExistence type="predicted"/>
<gene>
    <name evidence="10" type="ORF">BCD_1852</name>
</gene>
<dbReference type="GO" id="GO:0009279">
    <property type="term" value="C:cell outer membrane"/>
    <property type="evidence" value="ECO:0007669"/>
    <property type="project" value="UniProtKB-SubCell"/>
</dbReference>
<reference evidence="10" key="1">
    <citation type="submission" date="2013-02" db="EMBL/GenBank/DDBJ databases">
        <title>Comparative genomics of Borrelia species.</title>
        <authorList>
            <person name="Schwan T.G."/>
            <person name="Raffel S.J."/>
            <person name="Porcella S.F."/>
        </authorList>
    </citation>
    <scope>NUCLEOTIDE SEQUENCE</scope>
    <source>
        <strain evidence="10">DOU</strain>
        <plasmid evidence="10">unnamed</plasmid>
    </source>
</reference>
<sequence length="357" mass="36187">MKEKKGLGEIGRREERREGRVKGRIVMVMMVVMMVMGCNSGGVGEGEEGKNKFLQSLVNVSNEFLNVFTSFGDMVGSVLGLNVDSKKSDVGNYFKKVQGTVQGIKDGLNKIVAEMKEEKNPNAAGVESAVKTLVESKLDKIIGGAKEASEAIGTDDSPVGNVASTNAGAVGDVDKLVKGVKSIVDVVLKKGAADAGTEKKADGLTARTDAGDGEAGKLFASDNAGADANAKKAAADASKAVGAVTGADILQAMIKDGSAAATNAAKANAKDATIAGAIALRAMAKNGKFAGPTAESSDYATAVKGAVTSAVAKALDTLTVAIRSTIDEGLKKVKESMKINTNTTPVASGNGGSGGQN</sequence>
<comment type="subcellular location">
    <subcellularLocation>
        <location evidence="2 8">Cell outer membrane</location>
        <topology evidence="2 8">Lipid-anchor</topology>
    </subcellularLocation>
</comment>
<feature type="transmembrane region" description="Helical" evidence="9">
    <location>
        <begin position="21"/>
        <end position="44"/>
    </location>
</feature>
<name>W5SMS1_9SPIR</name>
<evidence type="ECO:0000256" key="9">
    <source>
        <dbReference type="SAM" id="Phobius"/>
    </source>
</evidence>
<keyword evidence="6 8" id="KW-0998">Cell outer membrane</keyword>
<dbReference type="SUPFAM" id="SSF74748">
    <property type="entry name" value="Variable surface antigen VlsE"/>
    <property type="match status" value="1"/>
</dbReference>
<evidence type="ECO:0000256" key="3">
    <source>
        <dbReference type="ARBA" id="ARBA00022729"/>
    </source>
</evidence>
<keyword evidence="9" id="KW-1133">Transmembrane helix</keyword>
<dbReference type="RefSeq" id="WP_040132215.1">
    <property type="nucleotide sequence ID" value="NZ_CP004342.1"/>
</dbReference>
<evidence type="ECO:0000256" key="7">
    <source>
        <dbReference type="ARBA" id="ARBA00023288"/>
    </source>
</evidence>
<protein>
    <recommendedName>
        <fullName evidence="8">Variable large protein</fullName>
    </recommendedName>
</protein>
<evidence type="ECO:0000256" key="4">
    <source>
        <dbReference type="ARBA" id="ARBA00023136"/>
    </source>
</evidence>
<evidence type="ECO:0000256" key="1">
    <source>
        <dbReference type="ARBA" id="ARBA00003932"/>
    </source>
</evidence>
<keyword evidence="5 8" id="KW-0564">Palmitate</keyword>
<dbReference type="Pfam" id="PF00921">
    <property type="entry name" value="Lipoprotein_2"/>
    <property type="match status" value="1"/>
</dbReference>
<keyword evidence="3" id="KW-0732">Signal</keyword>
<dbReference type="InterPro" id="IPR000680">
    <property type="entry name" value="Borrelia_lipo"/>
</dbReference>
<keyword evidence="10" id="KW-0614">Plasmid</keyword>
<organism evidence="10">
    <name type="scientific">Borrelia crocidurae DOU</name>
    <dbReference type="NCBI Taxonomy" id="1293575"/>
    <lineage>
        <taxon>Bacteria</taxon>
        <taxon>Pseudomonadati</taxon>
        <taxon>Spirochaetota</taxon>
        <taxon>Spirochaetia</taxon>
        <taxon>Spirochaetales</taxon>
        <taxon>Borreliaceae</taxon>
        <taxon>Borrelia</taxon>
    </lineage>
</organism>
<dbReference type="HOGENOM" id="CLU_054711_0_0_12"/>
<evidence type="ECO:0000256" key="6">
    <source>
        <dbReference type="ARBA" id="ARBA00023237"/>
    </source>
</evidence>